<protein>
    <submittedName>
        <fullName evidence="2">Uncharacterized protein</fullName>
    </submittedName>
</protein>
<organism evidence="2 3">
    <name type="scientific">Colletotrichum chrysophilum</name>
    <dbReference type="NCBI Taxonomy" id="1836956"/>
    <lineage>
        <taxon>Eukaryota</taxon>
        <taxon>Fungi</taxon>
        <taxon>Dikarya</taxon>
        <taxon>Ascomycota</taxon>
        <taxon>Pezizomycotina</taxon>
        <taxon>Sordariomycetes</taxon>
        <taxon>Hypocreomycetidae</taxon>
        <taxon>Glomerellales</taxon>
        <taxon>Glomerellaceae</taxon>
        <taxon>Colletotrichum</taxon>
        <taxon>Colletotrichum gloeosporioides species complex</taxon>
    </lineage>
</organism>
<feature type="region of interest" description="Disordered" evidence="1">
    <location>
        <begin position="92"/>
        <end position="111"/>
    </location>
</feature>
<evidence type="ECO:0000313" key="3">
    <source>
        <dbReference type="Proteomes" id="UP001243330"/>
    </source>
</evidence>
<dbReference type="EMBL" id="JAQOWY010000244">
    <property type="protein sequence ID" value="KAK1846203.1"/>
    <property type="molecule type" value="Genomic_DNA"/>
</dbReference>
<feature type="compositionally biased region" description="Acidic residues" evidence="1">
    <location>
        <begin position="92"/>
        <end position="103"/>
    </location>
</feature>
<proteinExistence type="predicted"/>
<sequence length="125" mass="13794">MSRLTTWLGFRNILFMRPCDRFSHSSGFVIIPVSILCLSPLSPSSVFVLNPLWAPSPFSGLHASSPAQNAACPSSRLTQTCFQAIECTSELLEEEDDDDDDDDKTNSNGITLKNISRENKDLIVT</sequence>
<comment type="caution">
    <text evidence="2">The sequence shown here is derived from an EMBL/GenBank/DDBJ whole genome shotgun (WGS) entry which is preliminary data.</text>
</comment>
<keyword evidence="3" id="KW-1185">Reference proteome</keyword>
<evidence type="ECO:0000313" key="2">
    <source>
        <dbReference type="EMBL" id="KAK1846203.1"/>
    </source>
</evidence>
<dbReference type="Proteomes" id="UP001243330">
    <property type="component" value="Unassembled WGS sequence"/>
</dbReference>
<accession>A0AAD9ADK5</accession>
<evidence type="ECO:0000256" key="1">
    <source>
        <dbReference type="SAM" id="MobiDB-lite"/>
    </source>
</evidence>
<dbReference type="AlphaFoldDB" id="A0AAD9ADK5"/>
<reference evidence="2" key="1">
    <citation type="submission" date="2023-01" db="EMBL/GenBank/DDBJ databases">
        <title>Colletotrichum chrysophilum M932 genome sequence.</title>
        <authorList>
            <person name="Baroncelli R."/>
        </authorList>
    </citation>
    <scope>NUCLEOTIDE SEQUENCE</scope>
    <source>
        <strain evidence="2">M932</strain>
    </source>
</reference>
<name>A0AAD9ADK5_9PEZI</name>
<gene>
    <name evidence="2" type="ORF">CCHR01_11154</name>
</gene>